<dbReference type="HOGENOM" id="CLU_747793_0_0_0"/>
<dbReference type="eggNOG" id="COG3909">
    <property type="taxonomic scope" value="Bacteria"/>
</dbReference>
<evidence type="ECO:0000256" key="1">
    <source>
        <dbReference type="SAM" id="MobiDB-lite"/>
    </source>
</evidence>
<protein>
    <recommendedName>
        <fullName evidence="4">Cytochrome c</fullName>
    </recommendedName>
</protein>
<dbReference type="GO" id="GO:0009055">
    <property type="term" value="F:electron transfer activity"/>
    <property type="evidence" value="ECO:0007669"/>
    <property type="project" value="InterPro"/>
</dbReference>
<accession>F0SRG4</accession>
<dbReference type="PROSITE" id="PS51257">
    <property type="entry name" value="PROKAR_LIPOPROTEIN"/>
    <property type="match status" value="1"/>
</dbReference>
<dbReference type="GO" id="GO:0005506">
    <property type="term" value="F:iron ion binding"/>
    <property type="evidence" value="ECO:0007669"/>
    <property type="project" value="InterPro"/>
</dbReference>
<proteinExistence type="predicted"/>
<keyword evidence="3" id="KW-1185">Reference proteome</keyword>
<gene>
    <name evidence="2" type="ordered locus">Plabr_0398</name>
</gene>
<dbReference type="Gene3D" id="1.20.120.10">
    <property type="entry name" value="Cytochrome c/b562"/>
    <property type="match status" value="1"/>
</dbReference>
<dbReference type="GO" id="GO:0020037">
    <property type="term" value="F:heme binding"/>
    <property type="evidence" value="ECO:0007669"/>
    <property type="project" value="InterPro"/>
</dbReference>
<dbReference type="SUPFAM" id="SSF47175">
    <property type="entry name" value="Cytochromes"/>
    <property type="match status" value="1"/>
</dbReference>
<organism evidence="2 3">
    <name type="scientific">Rubinisphaera brasiliensis (strain ATCC 49424 / DSM 5305 / JCM 21570 / IAM 15109 / NBRC 103401 / IFAM 1448)</name>
    <name type="common">Planctomyces brasiliensis</name>
    <dbReference type="NCBI Taxonomy" id="756272"/>
    <lineage>
        <taxon>Bacteria</taxon>
        <taxon>Pseudomonadati</taxon>
        <taxon>Planctomycetota</taxon>
        <taxon>Planctomycetia</taxon>
        <taxon>Planctomycetales</taxon>
        <taxon>Planctomycetaceae</taxon>
        <taxon>Rubinisphaera</taxon>
    </lineage>
</organism>
<dbReference type="OrthoDB" id="290618at2"/>
<name>F0SRG4_RUBBR</name>
<evidence type="ECO:0000313" key="2">
    <source>
        <dbReference type="EMBL" id="ADY58025.1"/>
    </source>
</evidence>
<evidence type="ECO:0008006" key="4">
    <source>
        <dbReference type="Google" id="ProtNLM"/>
    </source>
</evidence>
<sequence>MSLSAFRFPASVIHAFCLGSCLLVSGLSGCGGGDEPAPSEPAAGNAPAADSTPAESEPKTANSDKADSQDNSAEDRKYVDGIPYDVFYDQPLTVAAENQTVVPANPLAGMGTSPGNTVATNNTPAKPEPEPTPTASDEGSREWKEIISQELLLEEVMRLRNALTASLQSVGSFNRELLNIQADASVLAALAGVATEHDGDFTWKDKAKYVRDMSYTIAMAAESRGRPAYETAEGPFLNIVEILSGGSPAELPESSDETSFSEIAERNMLMKQVKINADWLQTTISTEDDLKNKKDDVISKATILATIGSVIAEEDYVFADEENYQSYCRELIEGSLKVVDSAKNDDYEGFQQGFDLMNKSCSDCHPEYLN</sequence>
<dbReference type="InterPro" id="IPR010980">
    <property type="entry name" value="Cyt_c/b562"/>
</dbReference>
<dbReference type="STRING" id="756272.Plabr_0398"/>
<dbReference type="AlphaFoldDB" id="F0SRG4"/>
<feature type="region of interest" description="Disordered" evidence="1">
    <location>
        <begin position="107"/>
        <end position="141"/>
    </location>
</feature>
<evidence type="ECO:0000313" key="3">
    <source>
        <dbReference type="Proteomes" id="UP000006860"/>
    </source>
</evidence>
<dbReference type="Proteomes" id="UP000006860">
    <property type="component" value="Chromosome"/>
</dbReference>
<dbReference type="GO" id="GO:0022900">
    <property type="term" value="P:electron transport chain"/>
    <property type="evidence" value="ECO:0007669"/>
    <property type="project" value="InterPro"/>
</dbReference>
<feature type="region of interest" description="Disordered" evidence="1">
    <location>
        <begin position="31"/>
        <end position="76"/>
    </location>
</feature>
<dbReference type="EMBL" id="CP002546">
    <property type="protein sequence ID" value="ADY58025.1"/>
    <property type="molecule type" value="Genomic_DNA"/>
</dbReference>
<reference evidence="3" key="1">
    <citation type="submission" date="2011-02" db="EMBL/GenBank/DDBJ databases">
        <title>The complete genome of Planctomyces brasiliensis DSM 5305.</title>
        <authorList>
            <person name="Lucas S."/>
            <person name="Copeland A."/>
            <person name="Lapidus A."/>
            <person name="Bruce D."/>
            <person name="Goodwin L."/>
            <person name="Pitluck S."/>
            <person name="Kyrpides N."/>
            <person name="Mavromatis K."/>
            <person name="Pagani I."/>
            <person name="Ivanova N."/>
            <person name="Ovchinnikova G."/>
            <person name="Lu M."/>
            <person name="Detter J.C."/>
            <person name="Han C."/>
            <person name="Land M."/>
            <person name="Hauser L."/>
            <person name="Markowitz V."/>
            <person name="Cheng J.-F."/>
            <person name="Hugenholtz P."/>
            <person name="Woyke T."/>
            <person name="Wu D."/>
            <person name="Tindall B."/>
            <person name="Pomrenke H.G."/>
            <person name="Brambilla E."/>
            <person name="Klenk H.-P."/>
            <person name="Eisen J.A."/>
        </authorList>
    </citation>
    <scope>NUCLEOTIDE SEQUENCE [LARGE SCALE GENOMIC DNA]</scope>
    <source>
        <strain evidence="3">ATCC 49424 / DSM 5305 / JCM 21570 / NBRC 103401 / IFAM 1448</strain>
    </source>
</reference>
<dbReference type="KEGG" id="pbs:Plabr_0398"/>
<feature type="compositionally biased region" description="Basic and acidic residues" evidence="1">
    <location>
        <begin position="56"/>
        <end position="76"/>
    </location>
</feature>
<dbReference type="RefSeq" id="WP_013626769.1">
    <property type="nucleotide sequence ID" value="NC_015174.1"/>
</dbReference>